<dbReference type="EMBL" id="WJMV01000003">
    <property type="protein sequence ID" value="MRG74565.1"/>
    <property type="molecule type" value="Genomic_DNA"/>
</dbReference>
<proteinExistence type="predicted"/>
<reference evidence="1 2" key="1">
    <citation type="submission" date="2019-11" db="EMBL/GenBank/DDBJ databases">
        <title>Draft genome sequence of 12 host-associated Lactobacillus reuteri rodent strains.</title>
        <authorList>
            <person name="Zhang S."/>
            <person name="Ozcam M."/>
            <person name="Van Pijkeren J.P."/>
        </authorList>
    </citation>
    <scope>NUCLEOTIDE SEQUENCE [LARGE SCALE GENOMIC DNA]</scope>
    <source>
        <strain evidence="1 2">6799jm-1</strain>
    </source>
</reference>
<dbReference type="Proteomes" id="UP000452188">
    <property type="component" value="Unassembled WGS sequence"/>
</dbReference>
<sequence length="144" mass="16354">MKLSKLTKKINELDEFYAEAEGDYLYIRQKSDGDYFVRFNLRSNDLYGDGYIDGTILAQHLNDGAIEALEIIRKYLNERENQQKYILPLGVDRDGDANYLGINPNGLGVGYGNNPNAYTQEELDAAKKQFPAIANLIEEIKEPN</sequence>
<evidence type="ECO:0000313" key="1">
    <source>
        <dbReference type="EMBL" id="MRG74565.1"/>
    </source>
</evidence>
<comment type="caution">
    <text evidence="1">The sequence shown here is derived from an EMBL/GenBank/DDBJ whole genome shotgun (WGS) entry which is preliminary data.</text>
</comment>
<evidence type="ECO:0000313" key="2">
    <source>
        <dbReference type="Proteomes" id="UP000452188"/>
    </source>
</evidence>
<protein>
    <submittedName>
        <fullName evidence="1">Uncharacterized protein</fullName>
    </submittedName>
</protein>
<organism evidence="1 2">
    <name type="scientific">Limosilactobacillus reuteri</name>
    <name type="common">Lactobacillus reuteri</name>
    <dbReference type="NCBI Taxonomy" id="1598"/>
    <lineage>
        <taxon>Bacteria</taxon>
        <taxon>Bacillati</taxon>
        <taxon>Bacillota</taxon>
        <taxon>Bacilli</taxon>
        <taxon>Lactobacillales</taxon>
        <taxon>Lactobacillaceae</taxon>
        <taxon>Limosilactobacillus</taxon>
    </lineage>
</organism>
<dbReference type="RefSeq" id="WP_019253520.1">
    <property type="nucleotide sequence ID" value="NZ_JAVRDL010000003.1"/>
</dbReference>
<name>A0AAW9U847_LIMRT</name>
<gene>
    <name evidence="1" type="ORF">GIX79_02065</name>
</gene>
<accession>A0AAW9U847</accession>
<dbReference type="AlphaFoldDB" id="A0AAW9U847"/>